<comment type="cofactor">
    <cofactor evidence="5">
        <name>FAD</name>
        <dbReference type="ChEBI" id="CHEBI:57692"/>
    </cofactor>
</comment>
<comment type="similarity">
    <text evidence="1 5">Belongs to the proline oxidase family.</text>
</comment>
<dbReference type="EMBL" id="HBGF01003225">
    <property type="protein sequence ID" value="CAD9091831.1"/>
    <property type="molecule type" value="Transcribed_RNA"/>
</dbReference>
<dbReference type="Gene3D" id="3.20.20.220">
    <property type="match status" value="2"/>
</dbReference>
<evidence type="ECO:0000259" key="6">
    <source>
        <dbReference type="Pfam" id="PF01619"/>
    </source>
</evidence>
<keyword evidence="5" id="KW-0274">FAD</keyword>
<dbReference type="GO" id="GO:0004657">
    <property type="term" value="F:proline dehydrogenase activity"/>
    <property type="evidence" value="ECO:0007669"/>
    <property type="project" value="UniProtKB-EC"/>
</dbReference>
<evidence type="ECO:0000256" key="1">
    <source>
        <dbReference type="ARBA" id="ARBA00005869"/>
    </source>
</evidence>
<dbReference type="GO" id="GO:0010133">
    <property type="term" value="P:L-proline catabolic process to L-glutamate"/>
    <property type="evidence" value="ECO:0007669"/>
    <property type="project" value="TreeGrafter"/>
</dbReference>
<proteinExistence type="inferred from homology"/>
<dbReference type="SUPFAM" id="SSF51730">
    <property type="entry name" value="FAD-linked oxidoreductase"/>
    <property type="match status" value="1"/>
</dbReference>
<comment type="catalytic activity">
    <reaction evidence="5">
        <text>L-proline + a quinone = (S)-1-pyrroline-5-carboxylate + a quinol + H(+)</text>
        <dbReference type="Rhea" id="RHEA:23784"/>
        <dbReference type="ChEBI" id="CHEBI:15378"/>
        <dbReference type="ChEBI" id="CHEBI:17388"/>
        <dbReference type="ChEBI" id="CHEBI:24646"/>
        <dbReference type="ChEBI" id="CHEBI:60039"/>
        <dbReference type="ChEBI" id="CHEBI:132124"/>
        <dbReference type="EC" id="1.5.5.2"/>
    </reaction>
</comment>
<dbReference type="GO" id="GO:0071949">
    <property type="term" value="F:FAD binding"/>
    <property type="evidence" value="ECO:0007669"/>
    <property type="project" value="TreeGrafter"/>
</dbReference>
<keyword evidence="3 5" id="KW-0560">Oxidoreductase</keyword>
<dbReference type="InterPro" id="IPR002872">
    <property type="entry name" value="Proline_DH_dom"/>
</dbReference>
<name>A0A7S1L203_NEODS</name>
<dbReference type="InterPro" id="IPR015659">
    <property type="entry name" value="Proline_oxidase"/>
</dbReference>
<dbReference type="GO" id="GO:0005739">
    <property type="term" value="C:mitochondrion"/>
    <property type="evidence" value="ECO:0007669"/>
    <property type="project" value="TreeGrafter"/>
</dbReference>
<sequence length="548" mass="62239">MLRRTAIARLDSVTFGADSTIFASRSVPELLRSMVVFRTCGLRIIVQNSRRLLQWSAACLGEHLTYEVLVRKTVFKQFCAGSDEKEIKPSLKVLQKQGVGPILDYAAEAPVDTTPSATEMTASALEVNLRKLLTAENITYAPDDFLDANVDRFIACLETTKDNMPPSGLGFAAVKITGLCDPQLLARVSAIMLRIRQTWAEFFIPANKGAAPQLEDCRDVCGRSKGVQTKRCDVDDFRAGVKRMCPGLAEDKVDAIVNFFEEDGTGYVHYFNYTRYLRNACVDQSYCPPELEPFYKSIPRLSKAETELSQKFDRRIKIIVDRAHKLGVRVMIDAEQSYYQTAIDAIVRDLQYKYNRDYPVVYNTYQAYLKFSYKRVSNDLARAKREGWIFAAKIVRGAYMETERKDAKDLGYESPVHDTKENTHAMYDQIGMRLLEEIENGNRIGVLFGTHNVQSLKLLTDRCVDIERKGAGDLDVAFAQLYGMGDHLTLPLAKAGFKAFKYVPYGPVKETVFYLQRRAEENSEMMTQSAGEWPLLKNELKRKLFRMK</sequence>
<dbReference type="PANTHER" id="PTHR13914">
    <property type="entry name" value="PROLINE OXIDASE"/>
    <property type="match status" value="1"/>
</dbReference>
<reference evidence="7" key="1">
    <citation type="submission" date="2021-01" db="EMBL/GenBank/DDBJ databases">
        <authorList>
            <person name="Corre E."/>
            <person name="Pelletier E."/>
            <person name="Niang G."/>
            <person name="Scheremetjew M."/>
            <person name="Finn R."/>
            <person name="Kale V."/>
            <person name="Holt S."/>
            <person name="Cochrane G."/>
            <person name="Meng A."/>
            <person name="Brown T."/>
            <person name="Cohen L."/>
        </authorList>
    </citation>
    <scope>NUCLEOTIDE SEQUENCE</scope>
    <source>
        <strain evidence="7">CCAP 1951/1</strain>
    </source>
</reference>
<dbReference type="InterPro" id="IPR029041">
    <property type="entry name" value="FAD-linked_oxidoreductase-like"/>
</dbReference>
<evidence type="ECO:0000256" key="5">
    <source>
        <dbReference type="RuleBase" id="RU364054"/>
    </source>
</evidence>
<evidence type="ECO:0000256" key="2">
    <source>
        <dbReference type="ARBA" id="ARBA00012695"/>
    </source>
</evidence>
<protein>
    <recommendedName>
        <fullName evidence="2 5">Proline dehydrogenase</fullName>
        <ecNumber evidence="2 5">1.5.5.2</ecNumber>
    </recommendedName>
</protein>
<dbReference type="Pfam" id="PF01619">
    <property type="entry name" value="Pro_dh"/>
    <property type="match status" value="1"/>
</dbReference>
<accession>A0A7S1L203</accession>
<evidence type="ECO:0000313" key="7">
    <source>
        <dbReference type="EMBL" id="CAD9091831.1"/>
    </source>
</evidence>
<gene>
    <name evidence="7" type="ORF">NDES1114_LOCUS2225</name>
</gene>
<evidence type="ECO:0000256" key="3">
    <source>
        <dbReference type="ARBA" id="ARBA00023002"/>
    </source>
</evidence>
<keyword evidence="5" id="KW-0285">Flavoprotein</keyword>
<feature type="domain" description="Proline dehydrogenase" evidence="6">
    <location>
        <begin position="303"/>
        <end position="527"/>
    </location>
</feature>
<keyword evidence="4 5" id="KW-0642">Proline metabolism</keyword>
<evidence type="ECO:0000256" key="4">
    <source>
        <dbReference type="ARBA" id="ARBA00023062"/>
    </source>
</evidence>
<dbReference type="EC" id="1.5.5.2" evidence="2 5"/>
<organism evidence="7">
    <name type="scientific">Neobodo designis</name>
    <name type="common">Flagellated protozoan</name>
    <name type="synonym">Bodo designis</name>
    <dbReference type="NCBI Taxonomy" id="312471"/>
    <lineage>
        <taxon>Eukaryota</taxon>
        <taxon>Discoba</taxon>
        <taxon>Euglenozoa</taxon>
        <taxon>Kinetoplastea</taxon>
        <taxon>Metakinetoplastina</taxon>
        <taxon>Neobodonida</taxon>
        <taxon>Neobodo</taxon>
    </lineage>
</organism>
<comment type="function">
    <text evidence="5">Converts proline to delta-1-pyrroline-5-carboxylate.</text>
</comment>
<dbReference type="PANTHER" id="PTHR13914:SF0">
    <property type="entry name" value="PROLINE DEHYDROGENASE 1, MITOCHONDRIAL"/>
    <property type="match status" value="1"/>
</dbReference>
<dbReference type="AlphaFoldDB" id="A0A7S1L203"/>